<dbReference type="HOGENOM" id="CLU_2984447_0_0_1"/>
<name>W6ZC65_COCMI</name>
<dbReference type="OrthoDB" id="3692285at2759"/>
<dbReference type="EMBL" id="KI963992">
    <property type="protein sequence ID" value="EUC45029.1"/>
    <property type="molecule type" value="Genomic_DNA"/>
</dbReference>
<accession>W6ZC65</accession>
<proteinExistence type="predicted"/>
<dbReference type="GeneID" id="19128892"/>
<feature type="non-terminal residue" evidence="1">
    <location>
        <position position="1"/>
    </location>
</feature>
<protein>
    <submittedName>
        <fullName evidence="1">Uncharacterized protein</fullName>
    </submittedName>
</protein>
<evidence type="ECO:0000313" key="2">
    <source>
        <dbReference type="Proteomes" id="UP000054032"/>
    </source>
</evidence>
<dbReference type="Proteomes" id="UP000054032">
    <property type="component" value="Unassembled WGS sequence"/>
</dbReference>
<gene>
    <name evidence="1" type="ORF">COCMIDRAFT_96650</name>
</gene>
<dbReference type="KEGG" id="bor:COCMIDRAFT_96650"/>
<organism evidence="1 2">
    <name type="scientific">Bipolaris oryzae ATCC 44560</name>
    <dbReference type="NCBI Taxonomy" id="930090"/>
    <lineage>
        <taxon>Eukaryota</taxon>
        <taxon>Fungi</taxon>
        <taxon>Dikarya</taxon>
        <taxon>Ascomycota</taxon>
        <taxon>Pezizomycotina</taxon>
        <taxon>Dothideomycetes</taxon>
        <taxon>Pleosporomycetidae</taxon>
        <taxon>Pleosporales</taxon>
        <taxon>Pleosporineae</taxon>
        <taxon>Pleosporaceae</taxon>
        <taxon>Bipolaris</taxon>
    </lineage>
</organism>
<dbReference type="RefSeq" id="XP_007688441.1">
    <property type="nucleotide sequence ID" value="XM_007690251.1"/>
</dbReference>
<keyword evidence="2" id="KW-1185">Reference proteome</keyword>
<reference evidence="1 2" key="1">
    <citation type="journal article" date="2013" name="PLoS Genet.">
        <title>Comparative genome structure, secondary metabolite, and effector coding capacity across Cochliobolus pathogens.</title>
        <authorList>
            <person name="Condon B.J."/>
            <person name="Leng Y."/>
            <person name="Wu D."/>
            <person name="Bushley K.E."/>
            <person name="Ohm R.A."/>
            <person name="Otillar R."/>
            <person name="Martin J."/>
            <person name="Schackwitz W."/>
            <person name="Grimwood J."/>
            <person name="MohdZainudin N."/>
            <person name="Xue C."/>
            <person name="Wang R."/>
            <person name="Manning V.A."/>
            <person name="Dhillon B."/>
            <person name="Tu Z.J."/>
            <person name="Steffenson B.J."/>
            <person name="Salamov A."/>
            <person name="Sun H."/>
            <person name="Lowry S."/>
            <person name="LaButti K."/>
            <person name="Han J."/>
            <person name="Copeland A."/>
            <person name="Lindquist E."/>
            <person name="Barry K."/>
            <person name="Schmutz J."/>
            <person name="Baker S.E."/>
            <person name="Ciuffetti L.M."/>
            <person name="Grigoriev I.V."/>
            <person name="Zhong S."/>
            <person name="Turgeon B.G."/>
        </authorList>
    </citation>
    <scope>NUCLEOTIDE SEQUENCE [LARGE SCALE GENOMIC DNA]</scope>
    <source>
        <strain evidence="1 2">ATCC 44560</strain>
    </source>
</reference>
<sequence>IKWLVGLEDLTRISQSLPSQLHHARAAIGNIRSNICARTPGRGDTAEARS</sequence>
<dbReference type="AlphaFoldDB" id="W6ZC65"/>
<evidence type="ECO:0000313" key="1">
    <source>
        <dbReference type="EMBL" id="EUC45029.1"/>
    </source>
</evidence>